<dbReference type="PANTHER" id="PTHR23272:SF182">
    <property type="entry name" value="OS09G0381850 PROTEIN"/>
    <property type="match status" value="1"/>
</dbReference>
<dbReference type="Pfam" id="PF05699">
    <property type="entry name" value="Dimer_Tnp_hAT"/>
    <property type="match status" value="1"/>
</dbReference>
<dbReference type="GO" id="GO:0046983">
    <property type="term" value="F:protein dimerization activity"/>
    <property type="evidence" value="ECO:0007669"/>
    <property type="project" value="InterPro"/>
</dbReference>
<evidence type="ECO:0000313" key="4">
    <source>
        <dbReference type="EMBL" id="WOL10719.1"/>
    </source>
</evidence>
<evidence type="ECO:0000259" key="2">
    <source>
        <dbReference type="Pfam" id="PF05699"/>
    </source>
</evidence>
<dbReference type="EMBL" id="CP136895">
    <property type="protein sequence ID" value="WOL10719.1"/>
    <property type="molecule type" value="Genomic_DNA"/>
</dbReference>
<evidence type="ECO:0000313" key="5">
    <source>
        <dbReference type="Proteomes" id="UP001327560"/>
    </source>
</evidence>
<feature type="domain" description="HAT C-terminal dimerisation" evidence="2">
    <location>
        <begin position="139"/>
        <end position="203"/>
    </location>
</feature>
<dbReference type="GO" id="GO:0003677">
    <property type="term" value="F:DNA binding"/>
    <property type="evidence" value="ECO:0007669"/>
    <property type="project" value="InterPro"/>
</dbReference>
<evidence type="ECO:0000259" key="3">
    <source>
        <dbReference type="Pfam" id="PF14372"/>
    </source>
</evidence>
<name>A0AAQ3KL94_9LILI</name>
<proteinExistence type="predicted"/>
<feature type="domain" description="hAT-like transposase RNase-H fold" evidence="3">
    <location>
        <begin position="3"/>
        <end position="87"/>
    </location>
</feature>
<sequence length="245" mass="28381">MRQVKVLLDKKSQDEDDFIRVMTRRMKEKFEKYSGECNLLMSIASVLDPRGKMRIIHFSFSQMYSEQPARENITKVREALFELYGEYEVHYYSEQERNETSTLCSNIGNSIGQTSKTTGWDAYTRYVKSVEIGPTQKSDLDRYLEEGYYIHEGDPLSFDTLSWWNGESGKYHILSRIACDILAIPITTVASETLLSAGTRVMDLDLDYYELVLWTIMDYCGCLLLLFIFTLVVDYSCIMTIIVVV</sequence>
<dbReference type="InterPro" id="IPR025525">
    <property type="entry name" value="hAT-like_transposase_RNase-H"/>
</dbReference>
<evidence type="ECO:0000256" key="1">
    <source>
        <dbReference type="SAM" id="Phobius"/>
    </source>
</evidence>
<dbReference type="Proteomes" id="UP001327560">
    <property type="component" value="Chromosome 6"/>
</dbReference>
<dbReference type="PANTHER" id="PTHR23272">
    <property type="entry name" value="BED FINGER-RELATED"/>
    <property type="match status" value="1"/>
</dbReference>
<keyword evidence="5" id="KW-1185">Reference proteome</keyword>
<dbReference type="InterPro" id="IPR008906">
    <property type="entry name" value="HATC_C_dom"/>
</dbReference>
<accession>A0AAQ3KL94</accession>
<dbReference type="InterPro" id="IPR012337">
    <property type="entry name" value="RNaseH-like_sf"/>
</dbReference>
<organism evidence="4 5">
    <name type="scientific">Canna indica</name>
    <name type="common">Indian-shot</name>
    <dbReference type="NCBI Taxonomy" id="4628"/>
    <lineage>
        <taxon>Eukaryota</taxon>
        <taxon>Viridiplantae</taxon>
        <taxon>Streptophyta</taxon>
        <taxon>Embryophyta</taxon>
        <taxon>Tracheophyta</taxon>
        <taxon>Spermatophyta</taxon>
        <taxon>Magnoliopsida</taxon>
        <taxon>Liliopsida</taxon>
        <taxon>Zingiberales</taxon>
        <taxon>Cannaceae</taxon>
        <taxon>Canna</taxon>
    </lineage>
</organism>
<dbReference type="SUPFAM" id="SSF53098">
    <property type="entry name" value="Ribonuclease H-like"/>
    <property type="match status" value="1"/>
</dbReference>
<gene>
    <name evidence="4" type="ORF">Cni_G19478</name>
</gene>
<keyword evidence="1" id="KW-0812">Transmembrane</keyword>
<protein>
    <submittedName>
        <fullName evidence="4">Zinc finger BED domain-containing protein RICESLEEPER 2-like</fullName>
    </submittedName>
</protein>
<feature type="transmembrane region" description="Helical" evidence="1">
    <location>
        <begin position="211"/>
        <end position="233"/>
    </location>
</feature>
<reference evidence="4 5" key="1">
    <citation type="submission" date="2023-10" db="EMBL/GenBank/DDBJ databases">
        <title>Chromosome-scale genome assembly provides insights into flower coloration mechanisms of Canna indica.</title>
        <authorList>
            <person name="Li C."/>
        </authorList>
    </citation>
    <scope>NUCLEOTIDE SEQUENCE [LARGE SCALE GENOMIC DNA]</scope>
    <source>
        <tissue evidence="4">Flower</tissue>
    </source>
</reference>
<dbReference type="AlphaFoldDB" id="A0AAQ3KL94"/>
<dbReference type="Pfam" id="PF14372">
    <property type="entry name" value="hAT-like_RNase-H"/>
    <property type="match status" value="1"/>
</dbReference>
<keyword evidence="1" id="KW-0472">Membrane</keyword>
<keyword evidence="1" id="KW-1133">Transmembrane helix</keyword>